<evidence type="ECO:0000256" key="7">
    <source>
        <dbReference type="ARBA" id="ARBA00022598"/>
    </source>
</evidence>
<dbReference type="HAMAP" id="MF_00047">
    <property type="entry name" value="Dala_Dala_lig"/>
    <property type="match status" value="1"/>
</dbReference>
<evidence type="ECO:0000256" key="13">
    <source>
        <dbReference type="ARBA" id="ARBA00047614"/>
    </source>
</evidence>
<dbReference type="Proteomes" id="UP000295709">
    <property type="component" value="Unassembled WGS sequence"/>
</dbReference>
<dbReference type="Pfam" id="PF01820">
    <property type="entry name" value="Dala_Dala_lig_N"/>
    <property type="match status" value="1"/>
</dbReference>
<comment type="pathway">
    <text evidence="14">Cell wall biogenesis; peptidoglycan biosynthesis.</text>
</comment>
<dbReference type="InterPro" id="IPR016185">
    <property type="entry name" value="PreATP-grasp_dom_sf"/>
</dbReference>
<dbReference type="InterPro" id="IPR011095">
    <property type="entry name" value="Dala_Dala_lig_C"/>
</dbReference>
<evidence type="ECO:0000256" key="6">
    <source>
        <dbReference type="ARBA" id="ARBA00022490"/>
    </source>
</evidence>
<dbReference type="PROSITE" id="PS50975">
    <property type="entry name" value="ATP_GRASP"/>
    <property type="match status" value="1"/>
</dbReference>
<keyword evidence="8 15" id="KW-0547">Nucleotide-binding</keyword>
<keyword evidence="7 14" id="KW-0436">Ligase</keyword>
<dbReference type="InterPro" id="IPR013815">
    <property type="entry name" value="ATP_grasp_subdomain_1"/>
</dbReference>
<evidence type="ECO:0000256" key="4">
    <source>
        <dbReference type="ARBA" id="ARBA00010871"/>
    </source>
</evidence>
<feature type="domain" description="ATP-grasp" evidence="16">
    <location>
        <begin position="125"/>
        <end position="324"/>
    </location>
</feature>
<keyword evidence="12 14" id="KW-0961">Cell wall biogenesis/degradation</keyword>
<evidence type="ECO:0000256" key="3">
    <source>
        <dbReference type="ARBA" id="ARBA00004496"/>
    </source>
</evidence>
<evidence type="ECO:0000256" key="1">
    <source>
        <dbReference type="ARBA" id="ARBA00001936"/>
    </source>
</evidence>
<sequence length="331" mass="37145">MLMNKKSVAVVMGGYSDEYVVSLKSGQLIYDSLDRNLYNVYKVVILKDEWYFLDENDKKYAINKGDFSVTLENNETLKFDVCFNIIHGTPGENGILQAYWDAIGQTYTGCDFYQSALTFNKKDTLAVLSKYGIPSAKSIYLRKGENINVDEIVEKLHLPLFVKPNQSGSSLGITKVKEKSELIAATEVAFKEDDEILIESFLDGMEVSVGVIDFKGETIVLGITEIVPTNEFFDYEAKYEGASEEITPARIDDATRIRVEEIAKRAYDSLGMSGFSRSEYILMDGIPYMLEMNTNPGFSPASILPQQARHYGISITDLCGNEVEKAFNKQK</sequence>
<evidence type="ECO:0000256" key="10">
    <source>
        <dbReference type="ARBA" id="ARBA00022960"/>
    </source>
</evidence>
<dbReference type="EMBL" id="SOQW01000002">
    <property type="protein sequence ID" value="TDX93434.1"/>
    <property type="molecule type" value="Genomic_DNA"/>
</dbReference>
<keyword evidence="10 14" id="KW-0133">Cell shape</keyword>
<dbReference type="SUPFAM" id="SSF56059">
    <property type="entry name" value="Glutathione synthetase ATP-binding domain-like"/>
    <property type="match status" value="1"/>
</dbReference>
<dbReference type="PIRSF" id="PIRSF039102">
    <property type="entry name" value="Ddl/VanB"/>
    <property type="match status" value="1"/>
</dbReference>
<dbReference type="NCBIfam" id="NF002378">
    <property type="entry name" value="PRK01372.1"/>
    <property type="match status" value="1"/>
</dbReference>
<dbReference type="Pfam" id="PF07478">
    <property type="entry name" value="Dala_Dala_lig_C"/>
    <property type="match status" value="1"/>
</dbReference>
<dbReference type="PANTHER" id="PTHR23132:SF23">
    <property type="entry name" value="D-ALANINE--D-ALANINE LIGASE B"/>
    <property type="match status" value="1"/>
</dbReference>
<keyword evidence="6 14" id="KW-0963">Cytoplasm</keyword>
<evidence type="ECO:0000256" key="2">
    <source>
        <dbReference type="ARBA" id="ARBA00001946"/>
    </source>
</evidence>
<comment type="cofactor">
    <cofactor evidence="2">
        <name>Mg(2+)</name>
        <dbReference type="ChEBI" id="CHEBI:18420"/>
    </cofactor>
</comment>
<evidence type="ECO:0000313" key="18">
    <source>
        <dbReference type="Proteomes" id="UP000295709"/>
    </source>
</evidence>
<comment type="function">
    <text evidence="14">Cell wall formation.</text>
</comment>
<dbReference type="InterPro" id="IPR005905">
    <property type="entry name" value="D_ala_D_ala"/>
</dbReference>
<keyword evidence="11 14" id="KW-0573">Peptidoglycan synthesis</keyword>
<evidence type="ECO:0000256" key="12">
    <source>
        <dbReference type="ARBA" id="ARBA00023316"/>
    </source>
</evidence>
<dbReference type="Gene3D" id="3.40.50.20">
    <property type="match status" value="1"/>
</dbReference>
<dbReference type="SUPFAM" id="SSF52440">
    <property type="entry name" value="PreATP-grasp domain"/>
    <property type="match status" value="1"/>
</dbReference>
<dbReference type="InterPro" id="IPR011761">
    <property type="entry name" value="ATP-grasp"/>
</dbReference>
<dbReference type="InterPro" id="IPR000291">
    <property type="entry name" value="D-Ala_lig_Van_CS"/>
</dbReference>
<comment type="catalytic activity">
    <reaction evidence="13 14">
        <text>2 D-alanine + ATP = D-alanyl-D-alanine + ADP + phosphate + H(+)</text>
        <dbReference type="Rhea" id="RHEA:11224"/>
        <dbReference type="ChEBI" id="CHEBI:15378"/>
        <dbReference type="ChEBI" id="CHEBI:30616"/>
        <dbReference type="ChEBI" id="CHEBI:43474"/>
        <dbReference type="ChEBI" id="CHEBI:57416"/>
        <dbReference type="ChEBI" id="CHEBI:57822"/>
        <dbReference type="ChEBI" id="CHEBI:456216"/>
        <dbReference type="EC" id="6.3.2.4"/>
    </reaction>
</comment>
<dbReference type="EC" id="6.3.2.4" evidence="5 14"/>
<dbReference type="Gene3D" id="3.30.470.20">
    <property type="entry name" value="ATP-grasp fold, B domain"/>
    <property type="match status" value="1"/>
</dbReference>
<comment type="caution">
    <text evidence="17">The sequence shown here is derived from an EMBL/GenBank/DDBJ whole genome shotgun (WGS) entry which is preliminary data.</text>
</comment>
<dbReference type="NCBIfam" id="TIGR01205">
    <property type="entry name" value="D_ala_D_alaTIGR"/>
    <property type="match status" value="1"/>
</dbReference>
<dbReference type="PANTHER" id="PTHR23132">
    <property type="entry name" value="D-ALANINE--D-ALANINE LIGASE"/>
    <property type="match status" value="1"/>
</dbReference>
<comment type="similarity">
    <text evidence="4 14">Belongs to the D-alanine--D-alanine ligase family.</text>
</comment>
<evidence type="ECO:0000256" key="9">
    <source>
        <dbReference type="ARBA" id="ARBA00022840"/>
    </source>
</evidence>
<evidence type="ECO:0000256" key="11">
    <source>
        <dbReference type="ARBA" id="ARBA00022984"/>
    </source>
</evidence>
<accession>A0ABY2FWQ7</accession>
<evidence type="ECO:0000259" key="16">
    <source>
        <dbReference type="PROSITE" id="PS50975"/>
    </source>
</evidence>
<dbReference type="InterPro" id="IPR011127">
    <property type="entry name" value="Dala_Dala_lig_N"/>
</dbReference>
<proteinExistence type="inferred from homology"/>
<dbReference type="Gene3D" id="3.30.1490.20">
    <property type="entry name" value="ATP-grasp fold, A domain"/>
    <property type="match status" value="1"/>
</dbReference>
<name>A0ABY2FWQ7_9FLAO</name>
<gene>
    <name evidence="14" type="primary">ddl</name>
    <name evidence="17" type="ORF">BCF50_2412</name>
</gene>
<evidence type="ECO:0000256" key="8">
    <source>
        <dbReference type="ARBA" id="ARBA00022741"/>
    </source>
</evidence>
<organism evidence="17 18">
    <name type="scientific">Chryseobacterium daecheongense</name>
    <dbReference type="NCBI Taxonomy" id="192389"/>
    <lineage>
        <taxon>Bacteria</taxon>
        <taxon>Pseudomonadati</taxon>
        <taxon>Bacteroidota</taxon>
        <taxon>Flavobacteriia</taxon>
        <taxon>Flavobacteriales</taxon>
        <taxon>Weeksellaceae</taxon>
        <taxon>Chryseobacterium group</taxon>
        <taxon>Chryseobacterium</taxon>
    </lineage>
</organism>
<keyword evidence="18" id="KW-1185">Reference proteome</keyword>
<evidence type="ECO:0000256" key="15">
    <source>
        <dbReference type="PROSITE-ProRule" id="PRU00409"/>
    </source>
</evidence>
<comment type="cofactor">
    <cofactor evidence="1">
        <name>Mn(2+)</name>
        <dbReference type="ChEBI" id="CHEBI:29035"/>
    </cofactor>
</comment>
<dbReference type="PROSITE" id="PS00843">
    <property type="entry name" value="DALA_DALA_LIGASE_1"/>
    <property type="match status" value="1"/>
</dbReference>
<comment type="subcellular location">
    <subcellularLocation>
        <location evidence="3 14">Cytoplasm</location>
    </subcellularLocation>
</comment>
<evidence type="ECO:0000256" key="5">
    <source>
        <dbReference type="ARBA" id="ARBA00012216"/>
    </source>
</evidence>
<dbReference type="GO" id="GO:0016874">
    <property type="term" value="F:ligase activity"/>
    <property type="evidence" value="ECO:0007669"/>
    <property type="project" value="UniProtKB-KW"/>
</dbReference>
<evidence type="ECO:0000313" key="17">
    <source>
        <dbReference type="EMBL" id="TDX93434.1"/>
    </source>
</evidence>
<keyword evidence="9 15" id="KW-0067">ATP-binding</keyword>
<evidence type="ECO:0000256" key="14">
    <source>
        <dbReference type="HAMAP-Rule" id="MF_00047"/>
    </source>
</evidence>
<reference evidence="17 18" key="1">
    <citation type="submission" date="2019-03" db="EMBL/GenBank/DDBJ databases">
        <title>Genomic Encyclopedia of Archaeal and Bacterial Type Strains, Phase II (KMG-II): from individual species to whole genera.</title>
        <authorList>
            <person name="Goeker M."/>
        </authorList>
    </citation>
    <scope>NUCLEOTIDE SEQUENCE [LARGE SCALE GENOMIC DNA]</scope>
    <source>
        <strain evidence="17 18">DSM 15235</strain>
    </source>
</reference>
<dbReference type="NCBIfam" id="NF002527">
    <property type="entry name" value="PRK01966.1-3"/>
    <property type="match status" value="1"/>
</dbReference>
<protein>
    <recommendedName>
        <fullName evidence="5 14">D-alanine--D-alanine ligase</fullName>
        <ecNumber evidence="5 14">6.3.2.4</ecNumber>
    </recommendedName>
    <alternativeName>
        <fullName evidence="14">D-Ala-D-Ala ligase</fullName>
    </alternativeName>
    <alternativeName>
        <fullName evidence="14">D-alanylalanine synthetase</fullName>
    </alternativeName>
</protein>